<dbReference type="Gene3D" id="2.30.130.10">
    <property type="entry name" value="PUA domain"/>
    <property type="match status" value="1"/>
</dbReference>
<evidence type="ECO:0000313" key="6">
    <source>
        <dbReference type="EMBL" id="GGE33636.1"/>
    </source>
</evidence>
<keyword evidence="1 6" id="KW-0489">Methyltransferase</keyword>
<proteinExistence type="predicted"/>
<dbReference type="Gene3D" id="3.30.750.80">
    <property type="entry name" value="RNA methyltransferase domain (HRMD) like"/>
    <property type="match status" value="1"/>
</dbReference>
<feature type="domain" description="S-adenosylmethionine-dependent methyltransferase" evidence="4">
    <location>
        <begin position="171"/>
        <end position="338"/>
    </location>
</feature>
<dbReference type="RefSeq" id="WP_068993387.1">
    <property type="nucleotide sequence ID" value="NZ_BMJN01000023.1"/>
</dbReference>
<dbReference type="GO" id="GO:0032259">
    <property type="term" value="P:methylation"/>
    <property type="evidence" value="ECO:0007669"/>
    <property type="project" value="UniProtKB-KW"/>
</dbReference>
<organism evidence="6 7">
    <name type="scientific">Streptococcus himalayensis</name>
    <dbReference type="NCBI Taxonomy" id="1888195"/>
    <lineage>
        <taxon>Bacteria</taxon>
        <taxon>Bacillati</taxon>
        <taxon>Bacillota</taxon>
        <taxon>Bacilli</taxon>
        <taxon>Lactobacillales</taxon>
        <taxon>Streptococcaceae</taxon>
        <taxon>Streptococcus</taxon>
    </lineage>
</organism>
<dbReference type="EMBL" id="BMJN01000023">
    <property type="protein sequence ID" value="GGE33636.1"/>
    <property type="molecule type" value="Genomic_DNA"/>
</dbReference>
<gene>
    <name evidence="6" type="ORF">GCM10011510_13800</name>
</gene>
<keyword evidence="3" id="KW-0949">S-adenosyl-L-methionine</keyword>
<dbReference type="Proteomes" id="UP000660801">
    <property type="component" value="Unassembled WGS sequence"/>
</dbReference>
<protein>
    <submittedName>
        <fullName evidence="6">Methyltransferase</fullName>
    </submittedName>
</protein>
<dbReference type="AlphaFoldDB" id="A0A917A7Q3"/>
<dbReference type="CDD" id="cd11572">
    <property type="entry name" value="RlmI_M_like"/>
    <property type="match status" value="1"/>
</dbReference>
<reference evidence="6" key="2">
    <citation type="submission" date="2020-09" db="EMBL/GenBank/DDBJ databases">
        <authorList>
            <person name="Sun Q."/>
            <person name="Zhou Y."/>
        </authorList>
    </citation>
    <scope>NUCLEOTIDE SEQUENCE</scope>
    <source>
        <strain evidence="6">CGMCC 1.15533</strain>
    </source>
</reference>
<dbReference type="GO" id="GO:0003723">
    <property type="term" value="F:RNA binding"/>
    <property type="evidence" value="ECO:0007669"/>
    <property type="project" value="InterPro"/>
</dbReference>
<dbReference type="InterPro" id="IPR029063">
    <property type="entry name" value="SAM-dependent_MTases_sf"/>
</dbReference>
<evidence type="ECO:0000259" key="4">
    <source>
        <dbReference type="Pfam" id="PF10672"/>
    </source>
</evidence>
<dbReference type="InterPro" id="IPR036974">
    <property type="entry name" value="PUA_sf"/>
</dbReference>
<keyword evidence="2" id="KW-0808">Transferase</keyword>
<dbReference type="PANTHER" id="PTHR43042:SF3">
    <property type="entry name" value="RIBOSOMAL RNA LARGE SUBUNIT METHYLTRANSFERASE YWBD-RELATED"/>
    <property type="match status" value="1"/>
</dbReference>
<reference evidence="6" key="1">
    <citation type="journal article" date="2014" name="Int. J. Syst. Evol. Microbiol.">
        <title>Complete genome sequence of Corynebacterium casei LMG S-19264T (=DSM 44701T), isolated from a smear-ripened cheese.</title>
        <authorList>
            <consortium name="US DOE Joint Genome Institute (JGI-PGF)"/>
            <person name="Walter F."/>
            <person name="Albersmeier A."/>
            <person name="Kalinowski J."/>
            <person name="Ruckert C."/>
        </authorList>
    </citation>
    <scope>NUCLEOTIDE SEQUENCE</scope>
    <source>
        <strain evidence="6">CGMCC 1.15533</strain>
    </source>
</reference>
<dbReference type="OrthoDB" id="9805492at2"/>
<evidence type="ECO:0000259" key="5">
    <source>
        <dbReference type="Pfam" id="PF17785"/>
    </source>
</evidence>
<dbReference type="Pfam" id="PF10672">
    <property type="entry name" value="Methyltrans_SAM"/>
    <property type="match status" value="1"/>
</dbReference>
<dbReference type="GO" id="GO:0008168">
    <property type="term" value="F:methyltransferase activity"/>
    <property type="evidence" value="ECO:0007669"/>
    <property type="project" value="UniProtKB-KW"/>
</dbReference>
<feature type="domain" description="RlmI-like PUA" evidence="5">
    <location>
        <begin position="4"/>
        <end position="63"/>
    </location>
</feature>
<dbReference type="InterPro" id="IPR015947">
    <property type="entry name" value="PUA-like_sf"/>
</dbReference>
<keyword evidence="7" id="KW-1185">Reference proteome</keyword>
<evidence type="ECO:0000256" key="2">
    <source>
        <dbReference type="ARBA" id="ARBA00022679"/>
    </source>
</evidence>
<dbReference type="SUPFAM" id="SSF88697">
    <property type="entry name" value="PUA domain-like"/>
    <property type="match status" value="1"/>
</dbReference>
<evidence type="ECO:0000313" key="7">
    <source>
        <dbReference type="Proteomes" id="UP000660801"/>
    </source>
</evidence>
<dbReference type="CDD" id="cd02440">
    <property type="entry name" value="AdoMet_MTases"/>
    <property type="match status" value="1"/>
</dbReference>
<dbReference type="InterPro" id="IPR019614">
    <property type="entry name" value="SAM-dep_methyl-trfase"/>
</dbReference>
<dbReference type="Gene3D" id="3.40.50.150">
    <property type="entry name" value="Vaccinia Virus protein VP39"/>
    <property type="match status" value="1"/>
</dbReference>
<name>A0A917A7Q3_9STRE</name>
<dbReference type="InterPro" id="IPR041532">
    <property type="entry name" value="RlmI-like_PUA"/>
</dbReference>
<comment type="caution">
    <text evidence="6">The sequence shown here is derived from an EMBL/GenBank/DDBJ whole genome shotgun (WGS) entry which is preliminary data.</text>
</comment>
<evidence type="ECO:0000256" key="3">
    <source>
        <dbReference type="ARBA" id="ARBA00022691"/>
    </source>
</evidence>
<accession>A0A917A7Q3</accession>
<dbReference type="Pfam" id="PF17785">
    <property type="entry name" value="PUA_3"/>
    <property type="match status" value="1"/>
</dbReference>
<dbReference type="SUPFAM" id="SSF53335">
    <property type="entry name" value="S-adenosyl-L-methionine-dependent methyltransferases"/>
    <property type="match status" value="1"/>
</dbReference>
<evidence type="ECO:0000256" key="1">
    <source>
        <dbReference type="ARBA" id="ARBA00022603"/>
    </source>
</evidence>
<dbReference type="PANTHER" id="PTHR43042">
    <property type="entry name" value="SAM-DEPENDENT METHYLTRANSFERASE"/>
    <property type="match status" value="1"/>
</dbReference>
<sequence length="387" mass="44049">MKQVILHSSVEDKLKRGRWILEKDDFPQLDLDNQAVAFYSRKGNFLGTGYLSPQNKGIGWFVTEETVQFDQVFFQRIFQQAKAKRTAYALDNRTTAYRLFNQEGDGFGGVTIDCYGDYAVFSWYNAYVYQLKEVMTAAFKQVYPEVLGAYEKIRFKGLEQESAHLYGQKQEEPFLVLENGVSYQVFLNDGLMTGIFLDQHEVRGSLVDGLAAGKSLLNLFSYTAAFSVAAAMGGAVATTSVDLAKRSRELSEAHFLANGFRMDQHRLVVMDVFDYFKYAKRHGLSYDVIVLDPPSFARNKKRIFSVAKDYHKLIAEALEILEPDGILIASTNAANLSRRRFKEELEKGFGKTKHQYLSEYGLPADFAYNKKDESSNYLKVFTIKVDK</sequence>